<gene>
    <name evidence="2" type="ORF">FC07_GL002300</name>
</gene>
<dbReference type="Pfam" id="PF01042">
    <property type="entry name" value="Ribonuc_L-PSP"/>
    <property type="match status" value="1"/>
</dbReference>
<evidence type="ECO:0000313" key="3">
    <source>
        <dbReference type="Proteomes" id="UP000051461"/>
    </source>
</evidence>
<evidence type="ECO:0000256" key="1">
    <source>
        <dbReference type="ARBA" id="ARBA00010552"/>
    </source>
</evidence>
<dbReference type="Proteomes" id="UP000051461">
    <property type="component" value="Unassembled WGS sequence"/>
</dbReference>
<comment type="similarity">
    <text evidence="1">Belongs to the RutC family.</text>
</comment>
<organism evidence="2 3">
    <name type="scientific">Loigolactobacillus bifermentans DSM 20003</name>
    <dbReference type="NCBI Taxonomy" id="1423726"/>
    <lineage>
        <taxon>Bacteria</taxon>
        <taxon>Bacillati</taxon>
        <taxon>Bacillota</taxon>
        <taxon>Bacilli</taxon>
        <taxon>Lactobacillales</taxon>
        <taxon>Lactobacillaceae</taxon>
        <taxon>Loigolactobacillus</taxon>
    </lineage>
</organism>
<dbReference type="PATRIC" id="fig|1423726.3.peg.2386"/>
<sequence>MSQKIVTDQAPAALGPYSQAVLAGNTLYGSGQVGLDPTTGKLAGTTIDAQAKQVFKNIKAVLAAADLTPANVVKTLIFLQDVNDFQLVNQLYADFFADNAILPARSCVEVAKLPAGALIEIEYTAVQ</sequence>
<dbReference type="InterPro" id="IPR019897">
    <property type="entry name" value="RidA_CS"/>
</dbReference>
<dbReference type="NCBIfam" id="TIGR00004">
    <property type="entry name" value="Rid family detoxifying hydrolase"/>
    <property type="match status" value="1"/>
</dbReference>
<comment type="caution">
    <text evidence="2">The sequence shown here is derived from an EMBL/GenBank/DDBJ whole genome shotgun (WGS) entry which is preliminary data.</text>
</comment>
<accession>A0A0R1H029</accession>
<dbReference type="InterPro" id="IPR035959">
    <property type="entry name" value="RutC-like_sf"/>
</dbReference>
<proteinExistence type="inferred from homology"/>
<dbReference type="FunFam" id="3.30.1330.40:FF:000001">
    <property type="entry name" value="L-PSP family endoribonuclease"/>
    <property type="match status" value="1"/>
</dbReference>
<protein>
    <submittedName>
        <fullName evidence="2">Endoribonuclease L-PSP</fullName>
    </submittedName>
</protein>
<dbReference type="InterPro" id="IPR006175">
    <property type="entry name" value="YjgF/YER057c/UK114"/>
</dbReference>
<dbReference type="STRING" id="1423726.FC07_GL002300"/>
<dbReference type="OrthoDB" id="9803101at2"/>
<keyword evidence="3" id="KW-1185">Reference proteome</keyword>
<dbReference type="GO" id="GO:0019239">
    <property type="term" value="F:deaminase activity"/>
    <property type="evidence" value="ECO:0007669"/>
    <property type="project" value="TreeGrafter"/>
</dbReference>
<reference evidence="2 3" key="1">
    <citation type="journal article" date="2015" name="Genome Announc.">
        <title>Expanding the biotechnology potential of lactobacilli through comparative genomics of 213 strains and associated genera.</title>
        <authorList>
            <person name="Sun Z."/>
            <person name="Harris H.M."/>
            <person name="McCann A."/>
            <person name="Guo C."/>
            <person name="Argimon S."/>
            <person name="Zhang W."/>
            <person name="Yang X."/>
            <person name="Jeffery I.B."/>
            <person name="Cooney J.C."/>
            <person name="Kagawa T.F."/>
            <person name="Liu W."/>
            <person name="Song Y."/>
            <person name="Salvetti E."/>
            <person name="Wrobel A."/>
            <person name="Rasinkangas P."/>
            <person name="Parkhill J."/>
            <person name="Rea M.C."/>
            <person name="O'Sullivan O."/>
            <person name="Ritari J."/>
            <person name="Douillard F.P."/>
            <person name="Paul Ross R."/>
            <person name="Yang R."/>
            <person name="Briner A.E."/>
            <person name="Felis G.E."/>
            <person name="de Vos W.M."/>
            <person name="Barrangou R."/>
            <person name="Klaenhammer T.R."/>
            <person name="Caufield P.W."/>
            <person name="Cui Y."/>
            <person name="Zhang H."/>
            <person name="O'Toole P.W."/>
        </authorList>
    </citation>
    <scope>NUCLEOTIDE SEQUENCE [LARGE SCALE GENOMIC DNA]</scope>
    <source>
        <strain evidence="2 3">DSM 20003</strain>
    </source>
</reference>
<dbReference type="RefSeq" id="WP_057904156.1">
    <property type="nucleotide sequence ID" value="NZ_AZDA01000039.1"/>
</dbReference>
<dbReference type="GO" id="GO:0005829">
    <property type="term" value="C:cytosol"/>
    <property type="evidence" value="ECO:0007669"/>
    <property type="project" value="TreeGrafter"/>
</dbReference>
<dbReference type="PANTHER" id="PTHR11803:SF39">
    <property type="entry name" value="2-IMINOBUTANOATE_2-IMINOPROPANOATE DEAMINASE"/>
    <property type="match status" value="1"/>
</dbReference>
<dbReference type="Gene3D" id="3.30.1330.40">
    <property type="entry name" value="RutC-like"/>
    <property type="match status" value="1"/>
</dbReference>
<dbReference type="SUPFAM" id="SSF55298">
    <property type="entry name" value="YjgF-like"/>
    <property type="match status" value="1"/>
</dbReference>
<dbReference type="AlphaFoldDB" id="A0A0R1H029"/>
<dbReference type="CDD" id="cd00448">
    <property type="entry name" value="YjgF_YER057c_UK114_family"/>
    <property type="match status" value="1"/>
</dbReference>
<dbReference type="PANTHER" id="PTHR11803">
    <property type="entry name" value="2-IMINOBUTANOATE/2-IMINOPROPANOATE DEAMINASE RIDA"/>
    <property type="match status" value="1"/>
</dbReference>
<dbReference type="PROSITE" id="PS01094">
    <property type="entry name" value="UPF0076"/>
    <property type="match status" value="1"/>
</dbReference>
<evidence type="ECO:0000313" key="2">
    <source>
        <dbReference type="EMBL" id="KRK39806.1"/>
    </source>
</evidence>
<dbReference type="InterPro" id="IPR006056">
    <property type="entry name" value="RidA"/>
</dbReference>
<name>A0A0R1H029_9LACO</name>
<dbReference type="EMBL" id="AZDA01000039">
    <property type="protein sequence ID" value="KRK39806.1"/>
    <property type="molecule type" value="Genomic_DNA"/>
</dbReference>